<dbReference type="Gene3D" id="1.20.5.1930">
    <property type="match status" value="1"/>
</dbReference>
<comment type="caution">
    <text evidence="13">The sequence shown here is derived from an EMBL/GenBank/DDBJ whole genome shotgun (WGS) entry which is preliminary data.</text>
</comment>
<evidence type="ECO:0000256" key="1">
    <source>
        <dbReference type="ARBA" id="ARBA00000085"/>
    </source>
</evidence>
<feature type="region of interest" description="Disordered" evidence="9">
    <location>
        <begin position="304"/>
        <end position="336"/>
    </location>
</feature>
<gene>
    <name evidence="13" type="ORF">V1633_00475</name>
    <name evidence="14" type="ORF">V1633_23470</name>
</gene>
<evidence type="ECO:0000256" key="4">
    <source>
        <dbReference type="ARBA" id="ARBA00022679"/>
    </source>
</evidence>
<keyword evidence="5" id="KW-0547">Nucleotide-binding</keyword>
<dbReference type="InterPro" id="IPR036890">
    <property type="entry name" value="HATPase_C_sf"/>
</dbReference>
<dbReference type="GO" id="GO:0016301">
    <property type="term" value="F:kinase activity"/>
    <property type="evidence" value="ECO:0007669"/>
    <property type="project" value="UniProtKB-KW"/>
</dbReference>
<protein>
    <recommendedName>
        <fullName evidence="2">histidine kinase</fullName>
        <ecNumber evidence="2">2.7.13.3</ecNumber>
    </recommendedName>
</protein>
<feature type="domain" description="Histidine kinase/HSP90-like ATPase" evidence="11">
    <location>
        <begin position="342"/>
        <end position="436"/>
    </location>
</feature>
<keyword evidence="3" id="KW-0597">Phosphoprotein</keyword>
<dbReference type="InterPro" id="IPR050482">
    <property type="entry name" value="Sensor_HK_TwoCompSys"/>
</dbReference>
<dbReference type="RefSeq" id="WP_331212070.1">
    <property type="nucleotide sequence ID" value="NZ_JAZGQK010000001.1"/>
</dbReference>
<evidence type="ECO:0000256" key="6">
    <source>
        <dbReference type="ARBA" id="ARBA00022777"/>
    </source>
</evidence>
<dbReference type="Pfam" id="PF07730">
    <property type="entry name" value="HisKA_3"/>
    <property type="match status" value="1"/>
</dbReference>
<dbReference type="Pfam" id="PF02518">
    <property type="entry name" value="HATPase_c"/>
    <property type="match status" value="1"/>
</dbReference>
<dbReference type="InterPro" id="IPR003594">
    <property type="entry name" value="HATPase_dom"/>
</dbReference>
<evidence type="ECO:0000256" key="3">
    <source>
        <dbReference type="ARBA" id="ARBA00022553"/>
    </source>
</evidence>
<keyword evidence="7" id="KW-0067">ATP-binding</keyword>
<dbReference type="InterPro" id="IPR011712">
    <property type="entry name" value="Sig_transdc_His_kin_sub3_dim/P"/>
</dbReference>
<evidence type="ECO:0000259" key="12">
    <source>
        <dbReference type="Pfam" id="PF07730"/>
    </source>
</evidence>
<dbReference type="SUPFAM" id="SSF55874">
    <property type="entry name" value="ATPase domain of HSP90 chaperone/DNA topoisomerase II/histidine kinase"/>
    <property type="match status" value="1"/>
</dbReference>
<dbReference type="Gene3D" id="3.30.565.10">
    <property type="entry name" value="Histidine kinase-like ATPase, C-terminal domain"/>
    <property type="match status" value="1"/>
</dbReference>
<name>A0ABU7RKD8_9ACTN</name>
<feature type="transmembrane region" description="Helical" evidence="10">
    <location>
        <begin position="94"/>
        <end position="111"/>
    </location>
</feature>
<evidence type="ECO:0000256" key="2">
    <source>
        <dbReference type="ARBA" id="ARBA00012438"/>
    </source>
</evidence>
<feature type="domain" description="Signal transduction histidine kinase subgroup 3 dimerisation and phosphoacceptor" evidence="12">
    <location>
        <begin position="209"/>
        <end position="274"/>
    </location>
</feature>
<keyword evidence="10" id="KW-0472">Membrane</keyword>
<sequence>MENGTVGVLRLALGDLRRLLLGPDYPPAPPVGRGRRWPRVRAYLVPVLLLALIGLTAAAAQYLTDERKLPLPAALLIAVGSTLPAALAPYRPLLAWRVGYLAVLFGTFNATRDEAWPWNPVQILVFLFVLVVVAGRAGIGVAAWANLLTLWPVYFFATSSGNAHGVTVFLAVLLILADQVRRRRQSQRALVEQAERSELEQARRAVLEERTRIAREMHDVVAHHMSMIAVQAETAPYRLTGLAEPARAEFTAIAGSAREALTDMRRLLGVLRSESAAPETAPQPGLAELPELVEAARRAGMSVTLDGLSDPEPAGTPPGDVGRPADDEPSDPAGRPPEAVALAAYRIVQEALANAARHAPGATVRVVLDTDATALTVDVRNGPAGPGGRVAGQVGGADGGPRHGLTGMRERTRLLGGTLTAGPTDQGYAVTAYLPYRAEEESR</sequence>
<dbReference type="PANTHER" id="PTHR24421">
    <property type="entry name" value="NITRATE/NITRITE SENSOR PROTEIN NARX-RELATED"/>
    <property type="match status" value="1"/>
</dbReference>
<accession>A0ABU7RKD8</accession>
<evidence type="ECO:0000313" key="15">
    <source>
        <dbReference type="Proteomes" id="UP001332243"/>
    </source>
</evidence>
<reference evidence="13 15" key="1">
    <citation type="submission" date="2024-01" db="EMBL/GenBank/DDBJ databases">
        <title>Genome insights into Plantactinospora sonchi sp. nov.</title>
        <authorList>
            <person name="Wang L."/>
        </authorList>
    </citation>
    <scope>NUCLEOTIDE SEQUENCE [LARGE SCALE GENOMIC DNA]</scope>
    <source>
        <strain evidence="13 15">NEAU-QY2</strain>
    </source>
</reference>
<evidence type="ECO:0000313" key="14">
    <source>
        <dbReference type="EMBL" id="MEE6261447.1"/>
    </source>
</evidence>
<dbReference type="EC" id="2.7.13.3" evidence="2"/>
<feature type="transmembrane region" description="Helical" evidence="10">
    <location>
        <begin position="123"/>
        <end position="145"/>
    </location>
</feature>
<dbReference type="CDD" id="cd16917">
    <property type="entry name" value="HATPase_UhpB-NarQ-NarX-like"/>
    <property type="match status" value="1"/>
</dbReference>
<feature type="transmembrane region" description="Helical" evidence="10">
    <location>
        <begin position="43"/>
        <end position="62"/>
    </location>
</feature>
<evidence type="ECO:0000256" key="8">
    <source>
        <dbReference type="ARBA" id="ARBA00023012"/>
    </source>
</evidence>
<evidence type="ECO:0000256" key="7">
    <source>
        <dbReference type="ARBA" id="ARBA00022840"/>
    </source>
</evidence>
<evidence type="ECO:0000259" key="11">
    <source>
        <dbReference type="Pfam" id="PF02518"/>
    </source>
</evidence>
<evidence type="ECO:0000256" key="9">
    <source>
        <dbReference type="SAM" id="MobiDB-lite"/>
    </source>
</evidence>
<keyword evidence="10" id="KW-0812">Transmembrane</keyword>
<evidence type="ECO:0000256" key="10">
    <source>
        <dbReference type="SAM" id="Phobius"/>
    </source>
</evidence>
<dbReference type="EMBL" id="JAZGQK010000001">
    <property type="protein sequence ID" value="MEE6256961.1"/>
    <property type="molecule type" value="Genomic_DNA"/>
</dbReference>
<keyword evidence="10" id="KW-1133">Transmembrane helix</keyword>
<evidence type="ECO:0000313" key="13">
    <source>
        <dbReference type="EMBL" id="MEE6256961.1"/>
    </source>
</evidence>
<dbReference type="PANTHER" id="PTHR24421:SF10">
    <property type="entry name" value="NITRATE_NITRITE SENSOR PROTEIN NARQ"/>
    <property type="match status" value="1"/>
</dbReference>
<dbReference type="Proteomes" id="UP001332243">
    <property type="component" value="Unassembled WGS sequence"/>
</dbReference>
<proteinExistence type="predicted"/>
<evidence type="ECO:0000256" key="5">
    <source>
        <dbReference type="ARBA" id="ARBA00022741"/>
    </source>
</evidence>
<feature type="transmembrane region" description="Helical" evidence="10">
    <location>
        <begin position="151"/>
        <end position="177"/>
    </location>
</feature>
<keyword evidence="8" id="KW-0902">Two-component regulatory system</keyword>
<comment type="catalytic activity">
    <reaction evidence="1">
        <text>ATP + protein L-histidine = ADP + protein N-phospho-L-histidine.</text>
        <dbReference type="EC" id="2.7.13.3"/>
    </reaction>
</comment>
<dbReference type="EMBL" id="JAZGQK010000021">
    <property type="protein sequence ID" value="MEE6261447.1"/>
    <property type="molecule type" value="Genomic_DNA"/>
</dbReference>
<keyword evidence="15" id="KW-1185">Reference proteome</keyword>
<keyword evidence="4" id="KW-0808">Transferase</keyword>
<keyword evidence="6 13" id="KW-0418">Kinase</keyword>
<organism evidence="13 15">
    <name type="scientific">Plantactinospora sonchi</name>
    <dbReference type="NCBI Taxonomy" id="1544735"/>
    <lineage>
        <taxon>Bacteria</taxon>
        <taxon>Bacillati</taxon>
        <taxon>Actinomycetota</taxon>
        <taxon>Actinomycetes</taxon>
        <taxon>Micromonosporales</taxon>
        <taxon>Micromonosporaceae</taxon>
        <taxon>Plantactinospora</taxon>
    </lineage>
</organism>